<sequence>MSHRVPEIPCWRDRITSRLHPLGDYGLLDIVQQVPWGTDSTNTVDIQTVVAFIQGRPCFWFINGPSSDPSWYITKLLLFWRSALADPNYRIPTAMMLAGGGCLGGNQVMFWTFEARGSAGEGGQRVATRWQRQGRTQFDWWADEFITTRFFFDVADNVNAVVWLPPSAAGLQDTKGEGEGEGEGGSAVESEGGGGDTATASTASPEGTPRPLGTIAEDTGEYSSNDPEDSGSANARGSACQAAREHDLNDNDDDAVGSAAASETWRSCASTEYFSAESKGG</sequence>
<dbReference type="GeneID" id="63867286"/>
<dbReference type="AlphaFoldDB" id="A0A8G1RWB5"/>
<gene>
    <name evidence="2" type="ORF">BO72DRAFT_525436</name>
</gene>
<evidence type="ECO:0000256" key="1">
    <source>
        <dbReference type="SAM" id="MobiDB-lite"/>
    </source>
</evidence>
<feature type="region of interest" description="Disordered" evidence="1">
    <location>
        <begin position="171"/>
        <end position="266"/>
    </location>
</feature>
<feature type="compositionally biased region" description="Polar residues" evidence="1">
    <location>
        <begin position="221"/>
        <end position="235"/>
    </location>
</feature>
<dbReference type="OrthoDB" id="10405422at2759"/>
<protein>
    <submittedName>
        <fullName evidence="2">Uncharacterized protein</fullName>
    </submittedName>
</protein>
<dbReference type="EMBL" id="KZ824630">
    <property type="protein sequence ID" value="RAK80188.1"/>
    <property type="molecule type" value="Genomic_DNA"/>
</dbReference>
<evidence type="ECO:0000313" key="3">
    <source>
        <dbReference type="Proteomes" id="UP000249789"/>
    </source>
</evidence>
<dbReference type="VEuPathDB" id="FungiDB:BO72DRAFT_525436"/>
<name>A0A8G1RWB5_9EURO</name>
<reference evidence="2 3" key="1">
    <citation type="submission" date="2018-02" db="EMBL/GenBank/DDBJ databases">
        <title>The genomes of Aspergillus section Nigri reveals drivers in fungal speciation.</title>
        <authorList>
            <consortium name="DOE Joint Genome Institute"/>
            <person name="Vesth T.C."/>
            <person name="Nybo J."/>
            <person name="Theobald S."/>
            <person name="Brandl J."/>
            <person name="Frisvad J.C."/>
            <person name="Nielsen K.F."/>
            <person name="Lyhne E.K."/>
            <person name="Kogle M.E."/>
            <person name="Kuo A."/>
            <person name="Riley R."/>
            <person name="Clum A."/>
            <person name="Nolan M."/>
            <person name="Lipzen A."/>
            <person name="Salamov A."/>
            <person name="Henrissat B."/>
            <person name="Wiebenga A."/>
            <person name="De vries R.P."/>
            <person name="Grigoriev I.V."/>
            <person name="Mortensen U.H."/>
            <person name="Andersen M.R."/>
            <person name="Baker S.E."/>
        </authorList>
    </citation>
    <scope>NUCLEOTIDE SEQUENCE [LARGE SCALE GENOMIC DNA]</scope>
    <source>
        <strain evidence="2 3">CBS 313.89</strain>
    </source>
</reference>
<accession>A0A8G1RWB5</accession>
<proteinExistence type="predicted"/>
<dbReference type="Proteomes" id="UP000249789">
    <property type="component" value="Unassembled WGS sequence"/>
</dbReference>
<evidence type="ECO:0000313" key="2">
    <source>
        <dbReference type="EMBL" id="RAK80188.1"/>
    </source>
</evidence>
<organism evidence="2 3">
    <name type="scientific">Aspergillus fijiensis CBS 313.89</name>
    <dbReference type="NCBI Taxonomy" id="1448319"/>
    <lineage>
        <taxon>Eukaryota</taxon>
        <taxon>Fungi</taxon>
        <taxon>Dikarya</taxon>
        <taxon>Ascomycota</taxon>
        <taxon>Pezizomycotina</taxon>
        <taxon>Eurotiomycetes</taxon>
        <taxon>Eurotiomycetidae</taxon>
        <taxon>Eurotiales</taxon>
        <taxon>Aspergillaceae</taxon>
        <taxon>Aspergillus</taxon>
    </lineage>
</organism>
<dbReference type="RefSeq" id="XP_040804198.1">
    <property type="nucleotide sequence ID" value="XM_040949951.1"/>
</dbReference>
<keyword evidence="3" id="KW-1185">Reference proteome</keyword>